<sequence length="482" mass="53331">MGSHGRRQNMPFGYNPNGIHGIGLPPYMNQAGPPPQQGQPLLNDQEAEQIHDFFSTFEAESQAHSNPMHGHFSDSMAQLQSLQMPNTYVGHEVNMRSPQPSMDWHGHQMNPFQFGHPMNAMAMQTPTSPYDNTNGHMASPVHNMFPMHHNNMQNYNNNNWQQAFPAHPMPGPRPDINFGSDPNFLSNGYTAPDGTMDADISLLSYAMAPTSSASNTQSNSRPGSDANTEPSTPVAVKKRRLNNFQAESLRMTPTNGVHSNGLAAVQSPAFPTPARKSRNSFVKNEQPITPLSKTPTTHAEDDMLEEDAEYDEEDPDSQARSPSPPAPWPASKARPMHKEPPPPKSSKPRKQSKHSASPAKPPKARRTSSGLASSVTRTPLTAEQKKSNHTNSEQRRRDATARSYAELYDMVPEMNEMGKQSTMKKLEVVVDKVHNVKARLEYLRQKLGRDPVTGQLLPGTIAQTQYNGDMSHLSGWTIPGQR</sequence>
<reference evidence="3 4" key="1">
    <citation type="submission" date="2023-08" db="EMBL/GenBank/DDBJ databases">
        <title>Black Yeasts Isolated from many extreme environments.</title>
        <authorList>
            <person name="Coleine C."/>
            <person name="Stajich J.E."/>
            <person name="Selbmann L."/>
        </authorList>
    </citation>
    <scope>NUCLEOTIDE SEQUENCE [LARGE SCALE GENOMIC DNA]</scope>
    <source>
        <strain evidence="3 4">CCFEE 5885</strain>
    </source>
</reference>
<accession>A0ABR0K870</accession>
<evidence type="ECO:0000313" key="3">
    <source>
        <dbReference type="EMBL" id="KAK5091878.1"/>
    </source>
</evidence>
<gene>
    <name evidence="3" type="ORF">LTR24_005774</name>
</gene>
<dbReference type="SUPFAM" id="SSF47459">
    <property type="entry name" value="HLH, helix-loop-helix DNA-binding domain"/>
    <property type="match status" value="1"/>
</dbReference>
<feature type="compositionally biased region" description="Polar residues" evidence="1">
    <location>
        <begin position="242"/>
        <end position="258"/>
    </location>
</feature>
<feature type="compositionally biased region" description="Polar residues" evidence="1">
    <location>
        <begin position="279"/>
        <end position="297"/>
    </location>
</feature>
<feature type="domain" description="BHLH" evidence="2">
    <location>
        <begin position="384"/>
        <end position="436"/>
    </location>
</feature>
<evidence type="ECO:0000313" key="4">
    <source>
        <dbReference type="Proteomes" id="UP001345013"/>
    </source>
</evidence>
<evidence type="ECO:0000259" key="2">
    <source>
        <dbReference type="PROSITE" id="PS50888"/>
    </source>
</evidence>
<dbReference type="PROSITE" id="PS50888">
    <property type="entry name" value="BHLH"/>
    <property type="match status" value="1"/>
</dbReference>
<feature type="region of interest" description="Disordered" evidence="1">
    <location>
        <begin position="211"/>
        <end position="400"/>
    </location>
</feature>
<keyword evidence="4" id="KW-1185">Reference proteome</keyword>
<dbReference type="InterPro" id="IPR036638">
    <property type="entry name" value="HLH_DNA-bd_sf"/>
</dbReference>
<name>A0ABR0K870_9EURO</name>
<organism evidence="3 4">
    <name type="scientific">Lithohypha guttulata</name>
    <dbReference type="NCBI Taxonomy" id="1690604"/>
    <lineage>
        <taxon>Eukaryota</taxon>
        <taxon>Fungi</taxon>
        <taxon>Dikarya</taxon>
        <taxon>Ascomycota</taxon>
        <taxon>Pezizomycotina</taxon>
        <taxon>Eurotiomycetes</taxon>
        <taxon>Chaetothyriomycetidae</taxon>
        <taxon>Chaetothyriales</taxon>
        <taxon>Trichomeriaceae</taxon>
        <taxon>Lithohypha</taxon>
    </lineage>
</organism>
<comment type="caution">
    <text evidence="3">The sequence shown here is derived from an EMBL/GenBank/DDBJ whole genome shotgun (WGS) entry which is preliminary data.</text>
</comment>
<evidence type="ECO:0000256" key="1">
    <source>
        <dbReference type="SAM" id="MobiDB-lite"/>
    </source>
</evidence>
<feature type="compositionally biased region" description="Polar residues" evidence="1">
    <location>
        <begin position="367"/>
        <end position="381"/>
    </location>
</feature>
<feature type="compositionally biased region" description="Acidic residues" evidence="1">
    <location>
        <begin position="302"/>
        <end position="316"/>
    </location>
</feature>
<dbReference type="InterPro" id="IPR011598">
    <property type="entry name" value="bHLH_dom"/>
</dbReference>
<proteinExistence type="predicted"/>
<feature type="compositionally biased region" description="Polar residues" evidence="1">
    <location>
        <begin position="211"/>
        <end position="231"/>
    </location>
</feature>
<dbReference type="Gene3D" id="4.10.280.10">
    <property type="entry name" value="Helix-loop-helix DNA-binding domain"/>
    <property type="match status" value="1"/>
</dbReference>
<dbReference type="EMBL" id="JAVRRG010000068">
    <property type="protein sequence ID" value="KAK5091878.1"/>
    <property type="molecule type" value="Genomic_DNA"/>
</dbReference>
<protein>
    <recommendedName>
        <fullName evidence="2">BHLH domain-containing protein</fullName>
    </recommendedName>
</protein>
<dbReference type="Proteomes" id="UP001345013">
    <property type="component" value="Unassembled WGS sequence"/>
</dbReference>